<geneLocation type="plasmid" evidence="2 3">
    <name>pDAETH-3</name>
</geneLocation>
<keyword evidence="3" id="KW-1185">Reference proteome</keyword>
<feature type="compositionally biased region" description="Low complexity" evidence="1">
    <location>
        <begin position="142"/>
        <end position="154"/>
    </location>
</feature>
<evidence type="ECO:0000256" key="1">
    <source>
        <dbReference type="SAM" id="MobiDB-lite"/>
    </source>
</evidence>
<protein>
    <submittedName>
        <fullName evidence="2">Uncharacterized protein</fullName>
    </submittedName>
</protein>
<proteinExistence type="predicted"/>
<reference evidence="2" key="1">
    <citation type="submission" date="2022-07" db="EMBL/GenBank/DDBJ databases">
        <title>Complete Genome Sequence of the Radioresistant Bacterium Deinococcus aetherius ST0316, Isolated from the Air Dust collected in Lower Stratosphere above Japan.</title>
        <authorList>
            <person name="Satoh K."/>
            <person name="Hagiwara K."/>
            <person name="Katsumata K."/>
            <person name="Kubo A."/>
            <person name="Yokobori S."/>
            <person name="Yamagishi A."/>
            <person name="Oono Y."/>
            <person name="Narumi I."/>
        </authorList>
    </citation>
    <scope>NUCLEOTIDE SEQUENCE</scope>
    <source>
        <strain evidence="2">ST0316</strain>
        <plasmid evidence="2">pDAETH-3</plasmid>
    </source>
</reference>
<name>A0ABM8ALC8_9DEIO</name>
<sequence length="154" mass="17329">MRVLVPFQGTAELFEYQPSHFSTNPPSAQLDKAGRRLVFTDRFLEGQYNPAAYLPTVASKTGPFGWWLAQVEAEVRPYNHGLPQRSLTLLEERRGQLTETLRRAEHYGLASTSDPTRVARHLVEPRERGELSPLATHSCRNPSRPSSSRSGMTP</sequence>
<dbReference type="EMBL" id="AP026563">
    <property type="protein sequence ID" value="BDP44641.1"/>
    <property type="molecule type" value="Genomic_DNA"/>
</dbReference>
<organism evidence="2 3">
    <name type="scientific">Deinococcus aetherius</name>
    <dbReference type="NCBI Taxonomy" id="200252"/>
    <lineage>
        <taxon>Bacteria</taxon>
        <taxon>Thermotogati</taxon>
        <taxon>Deinococcota</taxon>
        <taxon>Deinococci</taxon>
        <taxon>Deinococcales</taxon>
        <taxon>Deinococcaceae</taxon>
        <taxon>Deinococcus</taxon>
    </lineage>
</organism>
<dbReference type="RefSeq" id="WP_264778582.1">
    <property type="nucleotide sequence ID" value="NZ_AP026563.1"/>
</dbReference>
<evidence type="ECO:0000313" key="3">
    <source>
        <dbReference type="Proteomes" id="UP001064971"/>
    </source>
</evidence>
<feature type="region of interest" description="Disordered" evidence="1">
    <location>
        <begin position="126"/>
        <end position="154"/>
    </location>
</feature>
<accession>A0ABM8ALC8</accession>
<keyword evidence="2" id="KW-0614">Plasmid</keyword>
<gene>
    <name evidence="2" type="ORF">DAETH_46100</name>
</gene>
<evidence type="ECO:0000313" key="2">
    <source>
        <dbReference type="EMBL" id="BDP44641.1"/>
    </source>
</evidence>
<dbReference type="Proteomes" id="UP001064971">
    <property type="component" value="Plasmid pDAETH-3"/>
</dbReference>